<evidence type="ECO:0000256" key="11">
    <source>
        <dbReference type="ARBA" id="ARBA00023034"/>
    </source>
</evidence>
<dbReference type="UniPathway" id="UPA00378"/>
<evidence type="ECO:0000256" key="10">
    <source>
        <dbReference type="ARBA" id="ARBA00022989"/>
    </source>
</evidence>
<dbReference type="CDD" id="cd00603">
    <property type="entry name" value="IPT_PCSR"/>
    <property type="match status" value="3"/>
</dbReference>
<feature type="domain" description="Cadherin" evidence="18">
    <location>
        <begin position="1665"/>
        <end position="1748"/>
    </location>
</feature>
<dbReference type="InterPro" id="IPR002126">
    <property type="entry name" value="Cadherin-like_dom"/>
</dbReference>
<evidence type="ECO:0000256" key="17">
    <source>
        <dbReference type="SAM" id="SignalP"/>
    </source>
</evidence>
<evidence type="ECO:0000256" key="13">
    <source>
        <dbReference type="ARBA" id="ARBA00023211"/>
    </source>
</evidence>
<dbReference type="SUPFAM" id="SSF53448">
    <property type="entry name" value="Nucleotide-diphospho-sugar transferases"/>
    <property type="match status" value="1"/>
</dbReference>
<keyword evidence="14" id="KW-0175">Coiled coil</keyword>
<feature type="transmembrane region" description="Helical" evidence="16">
    <location>
        <begin position="4108"/>
        <end position="4132"/>
    </location>
</feature>
<evidence type="ECO:0000256" key="15">
    <source>
        <dbReference type="SAM" id="MobiDB-lite"/>
    </source>
</evidence>
<dbReference type="SUPFAM" id="SSF49313">
    <property type="entry name" value="Cadherin-like"/>
    <property type="match status" value="5"/>
</dbReference>
<comment type="caution">
    <text evidence="19">The sequence shown here is derived from an EMBL/GenBank/DDBJ whole genome shotgun (WGS) entry which is preliminary data.</text>
</comment>
<dbReference type="OrthoDB" id="189446at2759"/>
<evidence type="ECO:0000256" key="1">
    <source>
        <dbReference type="ARBA" id="ARBA00001936"/>
    </source>
</evidence>
<feature type="domain" description="Cadherin" evidence="18">
    <location>
        <begin position="1155"/>
        <end position="1296"/>
    </location>
</feature>
<feature type="compositionally biased region" description="Basic residues" evidence="15">
    <location>
        <begin position="4454"/>
        <end position="4464"/>
    </location>
</feature>
<name>A0A2R5G123_9STRA</name>
<dbReference type="SMART" id="SM00112">
    <property type="entry name" value="CA"/>
    <property type="match status" value="9"/>
</dbReference>
<feature type="compositionally biased region" description="Acidic residues" evidence="15">
    <location>
        <begin position="4473"/>
        <end position="4486"/>
    </location>
</feature>
<keyword evidence="7 16" id="KW-0812">Transmembrane</keyword>
<feature type="region of interest" description="Disordered" evidence="15">
    <location>
        <begin position="4454"/>
        <end position="4497"/>
    </location>
</feature>
<dbReference type="Gene3D" id="2.60.40.10">
    <property type="entry name" value="Immunoglobulins"/>
    <property type="match status" value="6"/>
</dbReference>
<dbReference type="InterPro" id="IPR014756">
    <property type="entry name" value="Ig_E-set"/>
</dbReference>
<evidence type="ECO:0000256" key="7">
    <source>
        <dbReference type="ARBA" id="ARBA00022692"/>
    </source>
</evidence>
<dbReference type="GO" id="GO:0000139">
    <property type="term" value="C:Golgi membrane"/>
    <property type="evidence" value="ECO:0007669"/>
    <property type="project" value="UniProtKB-SubCell"/>
</dbReference>
<keyword evidence="5 19" id="KW-0328">Glycosyltransferase</keyword>
<sequence length="5018" mass="550059">MKLSRRQREGALCVLVAVGLLMVLLSSRALERSTHDEDGAVRGARRIELIRAAAFDVQEQDIEDREDEQESEHEKLDKALRLQQEELRKTRTRPGVHSNPDLTNDLQEKPDTSAKGSISRRHEEVLDIIRAERDRAEDDVALALRGSLAANSPHDGTTSTTAQRLEDLELYLAEHGHFPVVLLCYNREKRVRDTLESLFQVRGIQKSLVLVVQDGQYEPVSQVVLEAGVELVQRGPEMVDAEQRKDPGARIAQHYKFALGYAMSHFADAPGIIIIEDDFLFSPDFVEYFSTVAPAIIKDPTLWLASAWNDNGFAGNVQDKERLLRTDYFPGLGWLLMRSIWEELAPKWPSSHWDWFMRDPKNSQHRDSIYPEVPRDFHTGSKGSFMDERTHRLYFDSIAHNKDPTFRWPQYASESVLQAAYDERLNCHIKAGISLDHGIRLTQNPMTKSLSDEAAKKRPIIIWLDADPHPRREMTVKKLAEKLHIWHQLLRGSRAGIHEFWHHGSKIIMVNVFTPGPDPCVGPRQPESCEWFHGYTEQSRFAKLRPAHARVFRPLELYAEMKSSTSISLPSITVPEFSFESCPPGGTYWTMYHCYRECLGITTGKCNRCQDGYYGYNSNQTCALCEPGRYCQGGSDQGECDAGYYCEAGSSSKDEMPCPPGTYGETTGLEDSSCSGPCFAGYWCESGSTDPEQYPCIEGQWGGSGQTNQYCSGPCSAGYYCPAASASSKANACGSASVYCPEGSAEPVPVDEGFYSTPLSVAENVRTSQTVCPKGSYCTGGKKYACPAGNYAPSIGLPSCASYVCAAGYYCPEGSTSSTAGPCYEGEVEPEHPAIYYCPAGTTAPLEVLDGYYSTPESALPIYRTGMELADTSLYITRYGLRLRKVEWMGSCEGNTGDLSIAEVTNDGLGDARENTTLTNLLVFDNINDANISTGDYLSFVDTDGLGYILPYALNQYECVAWVQENGFPFEILEDGALAIRSGYFLDYETCPTYIFDVLATSVSGDATATCRMTVEIINESDLPYFEFKTTVGYPFALPSVLDFYVDERSATNTGVGSPIRANDEDVGQDITFEIVADTLDGPEDMFYIGSCSGQLYVFDSGLDYITKNTYELQIRVCDDYQFFGASTEERCSITANVTIHVLDVNDVPFWKTDPYEITSFRVPENSPENTLLEAMCGDDPCAELDSSILGLQVDDLDLNNDGSSTTDVMSYSIERNFDDFFAVVTCVRDDNLDQCAVTETINAPAGALRTTGAAALDYESRNAYSITVRVNDGRGGTNTLDVAIEITDENDPPEWPAASAQESLTFSENSGAASGRIFATDEDSGDEITYSVVGAIDEHGDDATDLFEMENNNSVTAAESSLVTLQLTTGSTLDYEDSKNYTVTVQAEDIEGASATFDFTVHVRDVNESPVITTSELSVPENVAFGTAIAEAIAFTDVDAGQTGFFVLETGLNANMFAVAASTGVVTVRGDLDYETQDTYSIRVSVSDNGVPSIKTTKVITIRVTDEPEPPTFGSSQTYTVTETEEVDETWVASIDVVDEDGSDFTMEILSQVVASTGKAVDYFVVDGNTLVQNTSMASPINFESSLFTTFDDQNIRVTLYAEDDGGLNSTATVTIAVLDANDRPVLANTTTSVPKHVENYDENEPDRPYAPGFEVLNVFELCSDEDVDDDDRVTDITYAIVSGNDDGTFELVDGVLKVKTVTTNVRTENYEYVLGITATDHDVSPLTSQIAYITVLVTGENYPPSIDSHALTLVENEDDFAVIISDMGASDPDGSNLVFEVAGASPSAAAVAFFVEPSNGTLYLTQTLDYETMTNEDGTLVLTIRVRDNGGVEAYSLSALGTVTITVEDVNEVPAFDASSYSISVNEMTASGILGDPIVAIDPDAADVGQLRYALLDAEDSPFEVNELSGQLSTDGTLDFENPQALCTLSAGGIHTCELDLVVTDSVNHTASASITVRVLNINEAPVFNGTKCGQESYNIVCTDVNTTLGIIEVPETIYDFSPIRIGTLLSSDPDKISQVKLAFATAYFVFPDGVEQDTGETLMDDLFLLDDSGVLYLVGSLDFENRSVYSYAVKLSDEGNGEQAALDQDFTIEIRVVNENDIGPVAASTASDPWPTAGGDAVTLTGSNFGPTQFKIDNEGAEASDVRAYLVQKGTLRLFEASGCTVVSDTEVSCTSSPKGVGSELYWMVSFPELDHNSTLDFDDDSFANRFQDPVITSVTGADAFPTMGGAVFDLVGTDFGAAGLPFVPEVEVRYRSRMDRDTVYTAQNCSILSSVDIECTSTVSTGPKLEFMVVVQGQQALSWHGGDGTNYSHTAPTIASVAFEVSTITEMKTKGGSSTDAILITGTNFGPVGTSIAVTYGPVSQTSKFTATSCAVISAHTVVRCIYVAGSGVDLRFVVSANSVRSEASVQGLSYAGPTIESISGSGSENARTSGGDTVYISGSGFGPVTEIDGTVVARYGGENGIKYYATDCAVIREDTQISCLTASGTGRDHPWTVSISGQSSEVTEVAEGLIMSYSAPTINYFEGTESNAVTDGGDEVVLVGLDFGDQSDLITVTFGATGTEYTARNCIIDPDYLHSKILCELPPGVGKELKWTVVVDGQASRVPTTNYQAPGVDTLSGSPIEDGASTIGGEIFYIQGSDFGPRALHDENEEVVYSFSYGGSGGKKYKAANCTILEPEPSLLSTSPSGSDPIDAGEFSLEVDGVVTASIPFNASADDVQNALRDAQTGVLFNVSVTVNEISGARVWEILTPSLPREAITIQTSSLTANGSNAAIVIEQPSLGASAARCVTVPGVGANLGLVATIAGQSSNVSAVTLSYKAPEISSFTPSLGVSAKGFQLNVSGTNFGNEGVTVSFAGVTLTGAEVSEHSTITVPIPNELQRNANNAVEIEVEGQTVIDTYSFSPPVVTSITAVNPPQNLDGPPQEILIRGSSFGEYHPELGDSITVGGEECLLADWTHDSIRCNLTTLTGEMVITVGEQVCRNNNGSACCPCDFSYENLLAPPTVLSVSACGLGQDLSNCTTDGGYEITVFGANLGSGIYGSVYIGDEIESRECLVADPVEDYTETEIRCIVPPGEGKELQVVVHHAWQVSDDNVVFSYDQPHLRAVTPEAFSTYGASNLTIVGSNFGTSGPRVELRPHGNASLASLCEVLYFDHESIECFLPEGQGQLEIAVFAGEQEASSVLAFAYFPPFVKTISPVEGLAQGYYPLTVVGSNFGVTGTVYVGENECETITYAHELITCNMPKGAGANLPVYVESGRYTSNLNVTFTYLPPEVYALEPNHGPTIGGDTIIVHGANFHNSADLEVRIGSFLCENPISLTASEINCTSPEGVGTNLTVTVTVANQSSVVNYDPEAVFDFDQPTVNRVLPYPTDARGGGTLYLEGANFGDDDVDPEAFVRVLVDGYVCTEAERKDHSSIECQMPTVLVGEQPIFLEVALQSLDVDPDQGAFAACTANYYGRPGEFCLPCPDGAMCLGYVDNWHYDPASISGYGSLNRSLFQTCNPTEACLGNDTCAEGYVHQNDRLKLCGKCAEDFYRLEGKCEPCPNLAWLILIACFLVAVILCSVAYFLTKYGVQLAAVSICIDFCQVVSLFSTYDFAWPSVVSGAYAVLSAFNLNLELASPECSVGWDYETKWYIMYFMPVVFGLLFTTSFIVAFVKLAVRKVRREIKAKTGALVAPLVVKTDENDKLATLGDDEKVLLVDDDDMESYDASFNKFIDAEFGAFLLMCYYLYMSVMKKCFEVYRCTDGPVPVLRAEPAEPCDDTGEFYTRIHALAGFGIFVYGIGIPSVISFLLLKHRDFIKHDQQRREQALKLSETDAAKRLQSAFRGYYVRRVVDPRSILRQHKKLTHIGRTRAKFGKLYEDFTSECYYWRLVLMMRKLLLSMISLFLDDKFKQSTLAFGVLFSSYALQVKLKPYLSRFPDDLHKRRQAKAYKEWKRRAELRSEVNRTKGRVRALQMAVSAKMKRMGINVAKDQRLMRENMDFAQLEVNKGIAGRVQKSREKKLAKAIEDGEVDAEVVRAETSVQRHWAILRHFVTEMDNKDKFELNEEAAKYLNNDALRWIFDYNTLETISLATLMYILLFGLLFDTYEANAEDVRINVLASITIALFVMVIILFLSSVVIDVKRKFWPVVRERLLREGVRALLPRTMLRRLGVMKRRDAAGDDPAAGPRSRARGGATVAPSRDSAKAVLTARRGQWVSQVNPFATLERQNADLVRAEEARLQAILASKMRFEEELRERELKRQQEKERLEEEYRVKMASVDAELRELEEEEAAMLDALGGMGHEGEEGDLAVVDVGASETAGAALERETEEEIGRLDELRADTERALEKALLAREATAAKLDREDVEDDVSEPEQTEEALHEAREAEARALEEENFSIEQEVVMAKLEAEERDQLVQLKARQNDEVNAAIAELQRQAEEVFAGHRNQQDEIKARLQERKLRRGTTVRRRRRIGAGTSGQEEAGEGVDLEEDQGDESLAPELTEEQEQAMKELEEKLAELQSKQDREKEEFVKDLEARKEAEIQSLREQIRERVQQELSEEAAFENQIAQELEQFQEETKMLVAEIQLPPAAGAEGDEMSEEEAKRLREQYEVSMSALKEKRNAELAALREKLEKKRKGRLDATQKAEEAREEERVRELQTAEENKLKAQEKEIDFAAKQQEEAAVHGTDSNAGDEDAKAAVEKLRESFEQASSELARKQEKQRNDRREALERRLESRKRAIEQRNKKKLEAAAKKEDKVFVQALKPAAPPEEDPEVIAARLEQIKKDAVAKKAALDTKIRNEKNAQRDRMRDRLAKKRLQAEEKKKKMLVEKAKEEELMNQKLKEEEAALRERQAIELQEIEEATAEAFLDETQTESLAAGVTAWRKRREEQERKQAKGPSRSEILAADFADKAKRIEDLSSGSTNDEKAQKEATRLLKDLESLFVNLVEETDAELNKLTNEAAVQKARQKRQLRDLRRRILPDADPVSPQSPDSPLIPGDGAGKESSARAAMPINVNLDEIAFLD</sequence>
<feature type="coiled-coil region" evidence="14">
    <location>
        <begin position="4792"/>
        <end position="4856"/>
    </location>
</feature>
<feature type="region of interest" description="Disordered" evidence="15">
    <location>
        <begin position="4354"/>
        <end position="4373"/>
    </location>
</feature>
<evidence type="ECO:0000313" key="20">
    <source>
        <dbReference type="Proteomes" id="UP000241890"/>
    </source>
</evidence>
<dbReference type="PANTHER" id="PTHR24026:SF126">
    <property type="entry name" value="PROTOCADHERIN FAT 4"/>
    <property type="match status" value="1"/>
</dbReference>
<dbReference type="CDD" id="cd00055">
    <property type="entry name" value="EGF_Lam"/>
    <property type="match status" value="1"/>
</dbReference>
<feature type="transmembrane region" description="Helical" evidence="16">
    <location>
        <begin position="3555"/>
        <end position="3577"/>
    </location>
</feature>
<feature type="compositionally biased region" description="Basic and acidic residues" evidence="15">
    <location>
        <begin position="4687"/>
        <end position="4700"/>
    </location>
</feature>
<evidence type="ECO:0000256" key="16">
    <source>
        <dbReference type="SAM" id="Phobius"/>
    </source>
</evidence>
<comment type="pathway">
    <text evidence="3">Protein modification; protein glycosylation.</text>
</comment>
<feature type="region of interest" description="Disordered" evidence="15">
    <location>
        <begin position="4958"/>
        <end position="5004"/>
    </location>
</feature>
<dbReference type="Gene3D" id="3.90.550.10">
    <property type="entry name" value="Spore Coat Polysaccharide Biosynthesis Protein SpsA, Chain A"/>
    <property type="match status" value="1"/>
</dbReference>
<evidence type="ECO:0000256" key="3">
    <source>
        <dbReference type="ARBA" id="ARBA00004922"/>
    </source>
</evidence>
<feature type="domain" description="Cadherin" evidence="18">
    <location>
        <begin position="1859"/>
        <end position="1970"/>
    </location>
</feature>
<keyword evidence="8" id="KW-0479">Metal-binding</keyword>
<keyword evidence="11" id="KW-0333">Golgi apparatus</keyword>
<protein>
    <submittedName>
        <fullName evidence="19">Protein O-linked-mannose beta-1,2-N-acetylglucosaminyltransferase 1</fullName>
    </submittedName>
</protein>
<keyword evidence="13" id="KW-0464">Manganese</keyword>
<evidence type="ECO:0000256" key="12">
    <source>
        <dbReference type="ARBA" id="ARBA00023136"/>
    </source>
</evidence>
<feature type="compositionally biased region" description="Acidic residues" evidence="15">
    <location>
        <begin position="4356"/>
        <end position="4369"/>
    </location>
</feature>
<keyword evidence="12 16" id="KW-0472">Membrane</keyword>
<feature type="domain" description="Cadherin" evidence="18">
    <location>
        <begin position="1038"/>
        <end position="1151"/>
    </location>
</feature>
<dbReference type="FunFam" id="3.90.550.10:FF:000252">
    <property type="entry name" value="Protein O-linked-mannose beta-1,2-N-acetylglucosaminyltransferase 1"/>
    <property type="match status" value="1"/>
</dbReference>
<dbReference type="InterPro" id="IPR002049">
    <property type="entry name" value="LE_dom"/>
</dbReference>
<dbReference type="CDD" id="cd00102">
    <property type="entry name" value="IPT"/>
    <property type="match status" value="2"/>
</dbReference>
<feature type="compositionally biased region" description="Basic and acidic residues" evidence="15">
    <location>
        <begin position="4624"/>
        <end position="4676"/>
    </location>
</feature>
<feature type="domain" description="Cadherin" evidence="18">
    <location>
        <begin position="1988"/>
        <end position="2109"/>
    </location>
</feature>
<evidence type="ECO:0000256" key="6">
    <source>
        <dbReference type="ARBA" id="ARBA00022679"/>
    </source>
</evidence>
<feature type="compositionally biased region" description="Low complexity" evidence="15">
    <location>
        <begin position="4174"/>
        <end position="4188"/>
    </location>
</feature>
<feature type="region of interest" description="Disordered" evidence="15">
    <location>
        <begin position="4874"/>
        <end position="4902"/>
    </location>
</feature>
<dbReference type="CDD" id="cd22249">
    <property type="entry name" value="UDM1_RNF168_RNF169-like"/>
    <property type="match status" value="1"/>
</dbReference>
<dbReference type="SMART" id="SM00429">
    <property type="entry name" value="IPT"/>
    <property type="match status" value="5"/>
</dbReference>
<dbReference type="PRINTS" id="PR00205">
    <property type="entry name" value="CADHERIN"/>
</dbReference>
<feature type="coiled-coil region" evidence="14">
    <location>
        <begin position="4240"/>
        <end position="4289"/>
    </location>
</feature>
<gene>
    <name evidence="19" type="ORF">FCC1311_009202</name>
</gene>
<dbReference type="Pfam" id="PF01833">
    <property type="entry name" value="TIG"/>
    <property type="match status" value="7"/>
</dbReference>
<dbReference type="Pfam" id="PF03071">
    <property type="entry name" value="GNT-I"/>
    <property type="match status" value="1"/>
</dbReference>
<dbReference type="Pfam" id="PF00028">
    <property type="entry name" value="Cadherin"/>
    <property type="match status" value="2"/>
</dbReference>
<feature type="domain" description="Cadherin" evidence="18">
    <location>
        <begin position="1412"/>
        <end position="1514"/>
    </location>
</feature>
<feature type="region of interest" description="Disordered" evidence="15">
    <location>
        <begin position="4171"/>
        <end position="4195"/>
    </location>
</feature>
<organism evidence="19 20">
    <name type="scientific">Hondaea fermentalgiana</name>
    <dbReference type="NCBI Taxonomy" id="2315210"/>
    <lineage>
        <taxon>Eukaryota</taxon>
        <taxon>Sar</taxon>
        <taxon>Stramenopiles</taxon>
        <taxon>Bigyra</taxon>
        <taxon>Labyrinthulomycetes</taxon>
        <taxon>Thraustochytrida</taxon>
        <taxon>Thraustochytriidae</taxon>
        <taxon>Hondaea</taxon>
    </lineage>
</organism>
<dbReference type="PROSITE" id="PS50096">
    <property type="entry name" value="IQ"/>
    <property type="match status" value="1"/>
</dbReference>
<feature type="signal peptide" evidence="17">
    <location>
        <begin position="1"/>
        <end position="29"/>
    </location>
</feature>
<evidence type="ECO:0000256" key="14">
    <source>
        <dbReference type="SAM" id="Coils"/>
    </source>
</evidence>
<feature type="region of interest" description="Disordered" evidence="15">
    <location>
        <begin position="86"/>
        <end position="119"/>
    </location>
</feature>
<evidence type="ECO:0000256" key="5">
    <source>
        <dbReference type="ARBA" id="ARBA00022676"/>
    </source>
</evidence>
<dbReference type="GO" id="GO:0008375">
    <property type="term" value="F:acetylglucosaminyltransferase activity"/>
    <property type="evidence" value="ECO:0007669"/>
    <property type="project" value="InterPro"/>
</dbReference>
<feature type="coiled-coil region" evidence="14">
    <location>
        <begin position="4373"/>
        <end position="4431"/>
    </location>
</feature>
<dbReference type="CDD" id="cd11304">
    <property type="entry name" value="Cadherin_repeat"/>
    <property type="match status" value="8"/>
</dbReference>
<feature type="chain" id="PRO_5015342712" evidence="17">
    <location>
        <begin position="30"/>
        <end position="5018"/>
    </location>
</feature>
<comment type="subcellular location">
    <subcellularLocation>
        <location evidence="2">Golgi apparatus membrane</location>
        <topology evidence="2">Single-pass type II membrane protein</topology>
    </subcellularLocation>
</comment>
<dbReference type="SUPFAM" id="SSF81296">
    <property type="entry name" value="E set domains"/>
    <property type="match status" value="6"/>
</dbReference>
<feature type="compositionally biased region" description="Basic and acidic residues" evidence="15">
    <location>
        <begin position="4965"/>
        <end position="4975"/>
    </location>
</feature>
<dbReference type="GO" id="GO:0005509">
    <property type="term" value="F:calcium ion binding"/>
    <property type="evidence" value="ECO:0007669"/>
    <property type="project" value="InterPro"/>
</dbReference>
<comment type="cofactor">
    <cofactor evidence="1">
        <name>Mn(2+)</name>
        <dbReference type="ChEBI" id="CHEBI:29035"/>
    </cofactor>
</comment>
<proteinExistence type="inferred from homology"/>
<dbReference type="InterPro" id="IPR013783">
    <property type="entry name" value="Ig-like_fold"/>
</dbReference>
<evidence type="ECO:0000313" key="19">
    <source>
        <dbReference type="EMBL" id="GBG24702.1"/>
    </source>
</evidence>
<dbReference type="GO" id="GO:0007156">
    <property type="term" value="P:homophilic cell adhesion via plasma membrane adhesion molecules"/>
    <property type="evidence" value="ECO:0007669"/>
    <property type="project" value="InterPro"/>
</dbReference>
<feature type="transmembrane region" description="Helical" evidence="16">
    <location>
        <begin position="4078"/>
        <end position="4096"/>
    </location>
</feature>
<dbReference type="InParanoid" id="A0A2R5G123"/>
<evidence type="ECO:0000256" key="2">
    <source>
        <dbReference type="ARBA" id="ARBA00004323"/>
    </source>
</evidence>
<evidence type="ECO:0000259" key="18">
    <source>
        <dbReference type="PROSITE" id="PS50268"/>
    </source>
</evidence>
<keyword evidence="17" id="KW-0732">Signal</keyword>
<evidence type="ECO:0000256" key="8">
    <source>
        <dbReference type="ARBA" id="ARBA00022723"/>
    </source>
</evidence>
<keyword evidence="9" id="KW-0735">Signal-anchor</keyword>
<feature type="domain" description="Cadherin" evidence="18">
    <location>
        <begin position="1747"/>
        <end position="1858"/>
    </location>
</feature>
<dbReference type="GO" id="GO:0005886">
    <property type="term" value="C:plasma membrane"/>
    <property type="evidence" value="ECO:0007669"/>
    <property type="project" value="UniProtKB-SubCell"/>
</dbReference>
<evidence type="ECO:0000256" key="9">
    <source>
        <dbReference type="ARBA" id="ARBA00022968"/>
    </source>
</evidence>
<accession>A0A2R5G123</accession>
<dbReference type="InterPro" id="IPR004139">
    <property type="entry name" value="Glyco_trans_13"/>
</dbReference>
<evidence type="ECO:0000256" key="4">
    <source>
        <dbReference type="ARBA" id="ARBA00006492"/>
    </source>
</evidence>
<feature type="compositionally biased region" description="Basic and acidic residues" evidence="15">
    <location>
        <begin position="4707"/>
        <end position="4743"/>
    </location>
</feature>
<dbReference type="Proteomes" id="UP000241890">
    <property type="component" value="Unassembled WGS sequence"/>
</dbReference>
<dbReference type="PROSITE" id="PS50268">
    <property type="entry name" value="CADHERIN_2"/>
    <property type="match status" value="9"/>
</dbReference>
<feature type="region of interest" description="Disordered" evidence="15">
    <location>
        <begin position="4624"/>
        <end position="4743"/>
    </location>
</feature>
<dbReference type="Gene3D" id="2.60.40.60">
    <property type="entry name" value="Cadherins"/>
    <property type="match status" value="8"/>
</dbReference>
<feature type="transmembrane region" description="Helical" evidence="16">
    <location>
        <begin position="3584"/>
        <end position="3603"/>
    </location>
</feature>
<feature type="domain" description="Cadherin" evidence="18">
    <location>
        <begin position="1299"/>
        <end position="1413"/>
    </location>
</feature>
<dbReference type="InterPro" id="IPR015919">
    <property type="entry name" value="Cadherin-like_sf"/>
</dbReference>
<feature type="domain" description="Cadherin" evidence="18">
    <location>
        <begin position="1514"/>
        <end position="1628"/>
    </location>
</feature>
<reference evidence="19 20" key="1">
    <citation type="submission" date="2017-12" db="EMBL/GenBank/DDBJ databases">
        <title>Sequencing, de novo assembly and annotation of complete genome of a new Thraustochytrid species, strain FCC1311.</title>
        <authorList>
            <person name="Sedici K."/>
            <person name="Godart F."/>
            <person name="Aiese Cigliano R."/>
            <person name="Sanseverino W."/>
            <person name="Barakat M."/>
            <person name="Ortet P."/>
            <person name="Marechal E."/>
            <person name="Cagnac O."/>
            <person name="Amato A."/>
        </authorList>
    </citation>
    <scope>NUCLEOTIDE SEQUENCE [LARGE SCALE GENOMIC DNA]</scope>
</reference>
<feature type="transmembrane region" description="Helical" evidence="16">
    <location>
        <begin position="3643"/>
        <end position="3669"/>
    </location>
</feature>
<dbReference type="InterPro" id="IPR002909">
    <property type="entry name" value="IPT_dom"/>
</dbReference>
<keyword evidence="10 16" id="KW-1133">Transmembrane helix</keyword>
<feature type="transmembrane region" description="Helical" evidence="16">
    <location>
        <begin position="3781"/>
        <end position="3803"/>
    </location>
</feature>
<keyword evidence="20" id="KW-1185">Reference proteome</keyword>
<keyword evidence="6 19" id="KW-0808">Transferase</keyword>
<dbReference type="EMBL" id="BEYU01000008">
    <property type="protein sequence ID" value="GBG24702.1"/>
    <property type="molecule type" value="Genomic_DNA"/>
</dbReference>
<dbReference type="InterPro" id="IPR029044">
    <property type="entry name" value="Nucleotide-diphossugar_trans"/>
</dbReference>
<dbReference type="PANTHER" id="PTHR24026">
    <property type="entry name" value="FAT ATYPICAL CADHERIN-RELATED"/>
    <property type="match status" value="1"/>
</dbReference>
<comment type="similarity">
    <text evidence="4">Belongs to the glycosyltransferase 13 family.</text>
</comment>